<name>A0A1F6ERM3_9BACT</name>
<evidence type="ECO:0000313" key="3">
    <source>
        <dbReference type="Proteomes" id="UP000176714"/>
    </source>
</evidence>
<dbReference type="EMBL" id="MFMD01000036">
    <property type="protein sequence ID" value="OGG76270.1"/>
    <property type="molecule type" value="Genomic_DNA"/>
</dbReference>
<keyword evidence="1" id="KW-0472">Membrane</keyword>
<evidence type="ECO:0000313" key="2">
    <source>
        <dbReference type="EMBL" id="OGG76270.1"/>
    </source>
</evidence>
<protein>
    <submittedName>
        <fullName evidence="2">Uncharacterized protein</fullName>
    </submittedName>
</protein>
<reference evidence="2 3" key="1">
    <citation type="journal article" date="2016" name="Nat. Commun.">
        <title>Thousands of microbial genomes shed light on interconnected biogeochemical processes in an aquifer system.</title>
        <authorList>
            <person name="Anantharaman K."/>
            <person name="Brown C.T."/>
            <person name="Hug L.A."/>
            <person name="Sharon I."/>
            <person name="Castelle C.J."/>
            <person name="Probst A.J."/>
            <person name="Thomas B.C."/>
            <person name="Singh A."/>
            <person name="Wilkins M.J."/>
            <person name="Karaoz U."/>
            <person name="Brodie E.L."/>
            <person name="Williams K.H."/>
            <person name="Hubbard S.S."/>
            <person name="Banfield J.F."/>
        </authorList>
    </citation>
    <scope>NUCLEOTIDE SEQUENCE [LARGE SCALE GENOMIC DNA]</scope>
</reference>
<gene>
    <name evidence="2" type="ORF">A2950_01495</name>
</gene>
<accession>A0A1F6ERM3</accession>
<feature type="transmembrane region" description="Helical" evidence="1">
    <location>
        <begin position="113"/>
        <end position="131"/>
    </location>
</feature>
<comment type="caution">
    <text evidence="2">The sequence shown here is derived from an EMBL/GenBank/DDBJ whole genome shotgun (WGS) entry which is preliminary data.</text>
</comment>
<feature type="transmembrane region" description="Helical" evidence="1">
    <location>
        <begin position="79"/>
        <end position="101"/>
    </location>
</feature>
<sequence>MSFNEDGGNEGNGGMRVPPRHDIPHYYGNESRALFVAGAVVLVIAQSTGADLPLSTGAAVMAAVLLVVAAGITNPAQGWIHWLNAFIAIYGVLLFGTTAISHYRSGISIFNPSFFYIEALTLIALIALYFTTRTIRGFHLRDTL</sequence>
<evidence type="ECO:0000256" key="1">
    <source>
        <dbReference type="SAM" id="Phobius"/>
    </source>
</evidence>
<proteinExistence type="predicted"/>
<keyword evidence="1" id="KW-1133">Transmembrane helix</keyword>
<organism evidence="2 3">
    <name type="scientific">Candidatus Kaiserbacteria bacterium RIFCSPLOWO2_01_FULL_55_19</name>
    <dbReference type="NCBI Taxonomy" id="1798516"/>
    <lineage>
        <taxon>Bacteria</taxon>
        <taxon>Candidatus Kaiseribacteriota</taxon>
    </lineage>
</organism>
<dbReference type="Proteomes" id="UP000176714">
    <property type="component" value="Unassembled WGS sequence"/>
</dbReference>
<keyword evidence="1" id="KW-0812">Transmembrane</keyword>
<feature type="transmembrane region" description="Helical" evidence="1">
    <location>
        <begin position="52"/>
        <end position="73"/>
    </location>
</feature>
<dbReference type="STRING" id="1798516.A2950_01495"/>
<dbReference type="AlphaFoldDB" id="A0A1F6ERM3"/>